<organism evidence="1 2">
    <name type="scientific">Actinidia rufa</name>
    <dbReference type="NCBI Taxonomy" id="165716"/>
    <lineage>
        <taxon>Eukaryota</taxon>
        <taxon>Viridiplantae</taxon>
        <taxon>Streptophyta</taxon>
        <taxon>Embryophyta</taxon>
        <taxon>Tracheophyta</taxon>
        <taxon>Spermatophyta</taxon>
        <taxon>Magnoliopsida</taxon>
        <taxon>eudicotyledons</taxon>
        <taxon>Gunneridae</taxon>
        <taxon>Pentapetalae</taxon>
        <taxon>asterids</taxon>
        <taxon>Ericales</taxon>
        <taxon>Actinidiaceae</taxon>
        <taxon>Actinidia</taxon>
    </lineage>
</organism>
<reference evidence="1 2" key="1">
    <citation type="submission" date="2019-07" db="EMBL/GenBank/DDBJ databases">
        <title>De Novo Assembly of kiwifruit Actinidia rufa.</title>
        <authorList>
            <person name="Sugita-Konishi S."/>
            <person name="Sato K."/>
            <person name="Mori E."/>
            <person name="Abe Y."/>
            <person name="Kisaki G."/>
            <person name="Hamano K."/>
            <person name="Suezawa K."/>
            <person name="Otani M."/>
            <person name="Fukuda T."/>
            <person name="Manabe T."/>
            <person name="Gomi K."/>
            <person name="Tabuchi M."/>
            <person name="Akimitsu K."/>
            <person name="Kataoka I."/>
        </authorList>
    </citation>
    <scope>NUCLEOTIDE SEQUENCE [LARGE SCALE GENOMIC DNA]</scope>
    <source>
        <strain evidence="2">cv. Fuchu</strain>
    </source>
</reference>
<dbReference type="EMBL" id="BJWL01000006">
    <property type="protein sequence ID" value="GFY89222.1"/>
    <property type="molecule type" value="Genomic_DNA"/>
</dbReference>
<dbReference type="OrthoDB" id="586794at2759"/>
<proteinExistence type="predicted"/>
<dbReference type="AlphaFoldDB" id="A0A7J0ESA7"/>
<protein>
    <submittedName>
        <fullName evidence="1">Uncharacterized protein</fullName>
    </submittedName>
</protein>
<keyword evidence="2" id="KW-1185">Reference proteome</keyword>
<evidence type="ECO:0000313" key="1">
    <source>
        <dbReference type="EMBL" id="GFY89222.1"/>
    </source>
</evidence>
<accession>A0A7J0ESA7</accession>
<evidence type="ECO:0000313" key="2">
    <source>
        <dbReference type="Proteomes" id="UP000585474"/>
    </source>
</evidence>
<dbReference type="Proteomes" id="UP000585474">
    <property type="component" value="Unassembled WGS sequence"/>
</dbReference>
<name>A0A7J0ESA7_9ERIC</name>
<comment type="caution">
    <text evidence="1">The sequence shown here is derived from an EMBL/GenBank/DDBJ whole genome shotgun (WGS) entry which is preliminary data.</text>
</comment>
<gene>
    <name evidence="1" type="ORF">Acr_06g0011620</name>
</gene>
<sequence length="69" mass="7891">MNGKLKGLRLSRSKKFNWKAFSLVISPRRIAEVYVDVVSRMKMDDICPAIVFSGQWGLPVLSHSHVKVY</sequence>